<keyword evidence="2 5" id="KW-0547">Nucleotide-binding</keyword>
<keyword evidence="8" id="KW-1185">Reference proteome</keyword>
<evidence type="ECO:0000313" key="7">
    <source>
        <dbReference type="EMBL" id="OZS77242.1"/>
    </source>
</evidence>
<dbReference type="CDD" id="cd02022">
    <property type="entry name" value="DPCK"/>
    <property type="match status" value="1"/>
</dbReference>
<evidence type="ECO:0000256" key="1">
    <source>
        <dbReference type="ARBA" id="ARBA00009018"/>
    </source>
</evidence>
<organism evidence="7 8">
    <name type="scientific">Tetzosporium hominis</name>
    <dbReference type="NCBI Taxonomy" id="2020506"/>
    <lineage>
        <taxon>Bacteria</taxon>
        <taxon>Bacillati</taxon>
        <taxon>Bacillota</taxon>
        <taxon>Bacilli</taxon>
        <taxon>Bacillales</taxon>
        <taxon>Caryophanaceae</taxon>
        <taxon>Tetzosporium</taxon>
    </lineage>
</organism>
<dbReference type="HAMAP" id="MF_00376">
    <property type="entry name" value="Dephospho_CoA_kinase"/>
    <property type="match status" value="1"/>
</dbReference>
<comment type="function">
    <text evidence="5">Catalyzes the phosphorylation of the 3'-hydroxyl group of dephosphocoenzyme A to form coenzyme A.</text>
</comment>
<name>A0A264W0Y4_9BACL</name>
<dbReference type="SUPFAM" id="SSF52540">
    <property type="entry name" value="P-loop containing nucleoside triphosphate hydrolases"/>
    <property type="match status" value="1"/>
</dbReference>
<keyword evidence="4 5" id="KW-0173">Coenzyme A biosynthesis</keyword>
<comment type="caution">
    <text evidence="7">The sequence shown here is derived from an EMBL/GenBank/DDBJ whole genome shotgun (WGS) entry which is preliminary data.</text>
</comment>
<dbReference type="PROSITE" id="PS51219">
    <property type="entry name" value="DPCK"/>
    <property type="match status" value="1"/>
</dbReference>
<comment type="catalytic activity">
    <reaction evidence="5">
        <text>3'-dephospho-CoA + ATP = ADP + CoA + H(+)</text>
        <dbReference type="Rhea" id="RHEA:18245"/>
        <dbReference type="ChEBI" id="CHEBI:15378"/>
        <dbReference type="ChEBI" id="CHEBI:30616"/>
        <dbReference type="ChEBI" id="CHEBI:57287"/>
        <dbReference type="ChEBI" id="CHEBI:57328"/>
        <dbReference type="ChEBI" id="CHEBI:456216"/>
        <dbReference type="EC" id="2.7.1.24"/>
    </reaction>
</comment>
<feature type="binding site" evidence="5">
    <location>
        <begin position="10"/>
        <end position="15"/>
    </location>
    <ligand>
        <name>ATP</name>
        <dbReference type="ChEBI" id="CHEBI:30616"/>
    </ligand>
</feature>
<comment type="pathway">
    <text evidence="5">Cofactor biosynthesis; coenzyme A biosynthesis; CoA from (R)-pantothenate: step 5/5.</text>
</comment>
<dbReference type="AlphaFoldDB" id="A0A264W0Y4"/>
<evidence type="ECO:0000256" key="2">
    <source>
        <dbReference type="ARBA" id="ARBA00022741"/>
    </source>
</evidence>
<evidence type="ECO:0000256" key="3">
    <source>
        <dbReference type="ARBA" id="ARBA00022840"/>
    </source>
</evidence>
<dbReference type="Pfam" id="PF01121">
    <property type="entry name" value="CoaE"/>
    <property type="match status" value="1"/>
</dbReference>
<keyword evidence="3 5" id="KW-0067">ATP-binding</keyword>
<evidence type="ECO:0000256" key="4">
    <source>
        <dbReference type="ARBA" id="ARBA00022993"/>
    </source>
</evidence>
<evidence type="ECO:0000256" key="6">
    <source>
        <dbReference type="NCBIfam" id="TIGR00152"/>
    </source>
</evidence>
<dbReference type="GO" id="GO:0005524">
    <property type="term" value="F:ATP binding"/>
    <property type="evidence" value="ECO:0007669"/>
    <property type="project" value="UniProtKB-UniRule"/>
</dbReference>
<dbReference type="Proteomes" id="UP000217065">
    <property type="component" value="Unassembled WGS sequence"/>
</dbReference>
<dbReference type="PANTHER" id="PTHR10695">
    <property type="entry name" value="DEPHOSPHO-COA KINASE-RELATED"/>
    <property type="match status" value="1"/>
</dbReference>
<dbReference type="GO" id="GO:0004140">
    <property type="term" value="F:dephospho-CoA kinase activity"/>
    <property type="evidence" value="ECO:0007669"/>
    <property type="project" value="UniProtKB-UniRule"/>
</dbReference>
<comment type="subcellular location">
    <subcellularLocation>
        <location evidence="5">Cytoplasm</location>
    </subcellularLocation>
</comment>
<dbReference type="InterPro" id="IPR001977">
    <property type="entry name" value="Depp_CoAkinase"/>
</dbReference>
<dbReference type="RefSeq" id="WP_094944119.1">
    <property type="nucleotide sequence ID" value="NZ_NOKQ01000276.1"/>
</dbReference>
<dbReference type="EMBL" id="NOKQ01000276">
    <property type="protein sequence ID" value="OZS77242.1"/>
    <property type="molecule type" value="Genomic_DNA"/>
</dbReference>
<evidence type="ECO:0000256" key="5">
    <source>
        <dbReference type="HAMAP-Rule" id="MF_00376"/>
    </source>
</evidence>
<dbReference type="InterPro" id="IPR027417">
    <property type="entry name" value="P-loop_NTPase"/>
</dbReference>
<accession>A0A264W0Y4</accession>
<gene>
    <name evidence="5" type="primary">coaE</name>
    <name evidence="7" type="ORF">CF394_12780</name>
</gene>
<dbReference type="EC" id="2.7.1.24" evidence="5 6"/>
<evidence type="ECO:0000313" key="8">
    <source>
        <dbReference type="Proteomes" id="UP000217065"/>
    </source>
</evidence>
<keyword evidence="5" id="KW-0808">Transferase</keyword>
<reference evidence="7 8" key="1">
    <citation type="submission" date="2017-07" db="EMBL/GenBank/DDBJ databases">
        <title>Tetzosporium hominis gen.nov. sp.nov.</title>
        <authorList>
            <person name="Tetz G."/>
            <person name="Tetz V."/>
        </authorList>
    </citation>
    <scope>NUCLEOTIDE SEQUENCE [LARGE SCALE GENOMIC DNA]</scope>
    <source>
        <strain evidence="7 8">VT-49</strain>
    </source>
</reference>
<proteinExistence type="inferred from homology"/>
<dbReference type="GO" id="GO:0005737">
    <property type="term" value="C:cytoplasm"/>
    <property type="evidence" value="ECO:0007669"/>
    <property type="project" value="UniProtKB-SubCell"/>
</dbReference>
<keyword evidence="5" id="KW-0963">Cytoplasm</keyword>
<dbReference type="NCBIfam" id="TIGR00152">
    <property type="entry name" value="dephospho-CoA kinase"/>
    <property type="match status" value="1"/>
</dbReference>
<dbReference type="PANTHER" id="PTHR10695:SF46">
    <property type="entry name" value="BIFUNCTIONAL COENZYME A SYNTHASE-RELATED"/>
    <property type="match status" value="1"/>
</dbReference>
<protein>
    <recommendedName>
        <fullName evidence="5 6">Dephospho-CoA kinase</fullName>
        <ecNumber evidence="5 6">2.7.1.24</ecNumber>
    </recommendedName>
    <alternativeName>
        <fullName evidence="5">Dephosphocoenzyme A kinase</fullName>
    </alternativeName>
</protein>
<dbReference type="GO" id="GO:0015937">
    <property type="term" value="P:coenzyme A biosynthetic process"/>
    <property type="evidence" value="ECO:0007669"/>
    <property type="project" value="UniProtKB-UniRule"/>
</dbReference>
<comment type="similarity">
    <text evidence="1 5">Belongs to the CoaE family.</text>
</comment>
<sequence length="200" mass="22437">MIIGLTGSIATGKSTAANRFKEHGIPVVDADLIARQVVAPGTPTLQKIKEAFGDEALLPDGSMNREEIGRQIFGDEEKRNVLNGIIHPAIRQEMLRQKDVYLAQGEKIVILDIPLLFESKLEHFVEHIVVVGTTPEIQKQRLMARNDFTEHQAEERIASQIPITDKMKWADDVIQNDGTLDELYEQVDSLVAEWKQALSE</sequence>
<dbReference type="Gene3D" id="3.40.50.300">
    <property type="entry name" value="P-loop containing nucleotide triphosphate hydrolases"/>
    <property type="match status" value="1"/>
</dbReference>
<dbReference type="FunFam" id="3.40.50.300:FF:000485">
    <property type="entry name" value="Dephospho-CoA kinase CAB5"/>
    <property type="match status" value="1"/>
</dbReference>
<keyword evidence="5 7" id="KW-0418">Kinase</keyword>
<dbReference type="OrthoDB" id="9812943at2"/>
<dbReference type="UniPathway" id="UPA00241">
    <property type="reaction ID" value="UER00356"/>
</dbReference>